<feature type="compositionally biased region" description="Basic and acidic residues" evidence="1">
    <location>
        <begin position="64"/>
        <end position="74"/>
    </location>
</feature>
<evidence type="ECO:0000313" key="3">
    <source>
        <dbReference type="Proteomes" id="UP001500897"/>
    </source>
</evidence>
<comment type="caution">
    <text evidence="2">The sequence shown here is derived from an EMBL/GenBank/DDBJ whole genome shotgun (WGS) entry which is preliminary data.</text>
</comment>
<proteinExistence type="predicted"/>
<evidence type="ECO:0000256" key="1">
    <source>
        <dbReference type="SAM" id="MobiDB-lite"/>
    </source>
</evidence>
<keyword evidence="3" id="KW-1185">Reference proteome</keyword>
<accession>A0ABP5I8D5</accession>
<gene>
    <name evidence="2" type="ORF">GCM10009759_21620</name>
</gene>
<sequence>MPTAPTRYRHGARLCCPSTAPLTGPPNPCRTRCGSRHNGSDPTGKSDSPAGPEPGFRTPPRGGDPGKVRERDGEGPANLALGVLWMML</sequence>
<name>A0ABP5I8D5_9ACTN</name>
<evidence type="ECO:0000313" key="2">
    <source>
        <dbReference type="EMBL" id="GAA2094268.1"/>
    </source>
</evidence>
<organism evidence="2 3">
    <name type="scientific">Kitasatospora saccharophila</name>
    <dbReference type="NCBI Taxonomy" id="407973"/>
    <lineage>
        <taxon>Bacteria</taxon>
        <taxon>Bacillati</taxon>
        <taxon>Actinomycetota</taxon>
        <taxon>Actinomycetes</taxon>
        <taxon>Kitasatosporales</taxon>
        <taxon>Streptomycetaceae</taxon>
        <taxon>Kitasatospora</taxon>
    </lineage>
</organism>
<protein>
    <submittedName>
        <fullName evidence="2">Uncharacterized protein</fullName>
    </submittedName>
</protein>
<dbReference type="Proteomes" id="UP001500897">
    <property type="component" value="Unassembled WGS sequence"/>
</dbReference>
<dbReference type="EMBL" id="BAAANS010000011">
    <property type="protein sequence ID" value="GAA2094268.1"/>
    <property type="molecule type" value="Genomic_DNA"/>
</dbReference>
<reference evidence="3" key="1">
    <citation type="journal article" date="2019" name="Int. J. Syst. Evol. Microbiol.">
        <title>The Global Catalogue of Microorganisms (GCM) 10K type strain sequencing project: providing services to taxonomists for standard genome sequencing and annotation.</title>
        <authorList>
            <consortium name="The Broad Institute Genomics Platform"/>
            <consortium name="The Broad Institute Genome Sequencing Center for Infectious Disease"/>
            <person name="Wu L."/>
            <person name="Ma J."/>
        </authorList>
    </citation>
    <scope>NUCLEOTIDE SEQUENCE [LARGE SCALE GENOMIC DNA]</scope>
    <source>
        <strain evidence="3">JCM 14559</strain>
    </source>
</reference>
<feature type="region of interest" description="Disordered" evidence="1">
    <location>
        <begin position="14"/>
        <end position="76"/>
    </location>
</feature>